<dbReference type="InterPro" id="IPR036388">
    <property type="entry name" value="WH-like_DNA-bd_sf"/>
</dbReference>
<gene>
    <name evidence="7" type="ORF">SAMN02745111_02102</name>
</gene>
<dbReference type="Gene3D" id="1.10.10.10">
    <property type="entry name" value="Winged helix-like DNA-binding domain superfamily/Winged helix DNA-binding domain"/>
    <property type="match status" value="1"/>
</dbReference>
<dbReference type="SUPFAM" id="SSF88659">
    <property type="entry name" value="Sigma3 and sigma4 domains of RNA polymerase sigma factors"/>
    <property type="match status" value="1"/>
</dbReference>
<dbReference type="NCBIfam" id="TIGR02937">
    <property type="entry name" value="sigma70-ECF"/>
    <property type="match status" value="1"/>
</dbReference>
<evidence type="ECO:0000256" key="1">
    <source>
        <dbReference type="ARBA" id="ARBA00010641"/>
    </source>
</evidence>
<dbReference type="EMBL" id="FUXZ01000014">
    <property type="protein sequence ID" value="SKA70752.1"/>
    <property type="molecule type" value="Genomic_DNA"/>
</dbReference>
<dbReference type="InterPro" id="IPR013249">
    <property type="entry name" value="RNA_pol_sigma70_r4_t2"/>
</dbReference>
<dbReference type="AlphaFoldDB" id="A0A1T4W0G2"/>
<proteinExistence type="inferred from homology"/>
<evidence type="ECO:0000259" key="6">
    <source>
        <dbReference type="Pfam" id="PF08281"/>
    </source>
</evidence>
<keyword evidence="4" id="KW-0804">Transcription</keyword>
<evidence type="ECO:0000259" key="5">
    <source>
        <dbReference type="Pfam" id="PF04542"/>
    </source>
</evidence>
<dbReference type="Pfam" id="PF04542">
    <property type="entry name" value="Sigma70_r2"/>
    <property type="match status" value="1"/>
</dbReference>
<evidence type="ECO:0000256" key="3">
    <source>
        <dbReference type="ARBA" id="ARBA00023082"/>
    </source>
</evidence>
<evidence type="ECO:0000313" key="7">
    <source>
        <dbReference type="EMBL" id="SKA70752.1"/>
    </source>
</evidence>
<keyword evidence="8" id="KW-1185">Reference proteome</keyword>
<dbReference type="OrthoDB" id="9784984at2"/>
<organism evidence="7 8">
    <name type="scientific">Eubacterium uniforme</name>
    <dbReference type="NCBI Taxonomy" id="39495"/>
    <lineage>
        <taxon>Bacteria</taxon>
        <taxon>Bacillati</taxon>
        <taxon>Bacillota</taxon>
        <taxon>Clostridia</taxon>
        <taxon>Eubacteriales</taxon>
        <taxon>Eubacteriaceae</taxon>
        <taxon>Eubacterium</taxon>
    </lineage>
</organism>
<dbReference type="GO" id="GO:0016987">
    <property type="term" value="F:sigma factor activity"/>
    <property type="evidence" value="ECO:0007669"/>
    <property type="project" value="UniProtKB-KW"/>
</dbReference>
<protein>
    <submittedName>
        <fullName evidence="7">RNA polymerase sigma-70 factor, ECF subfamily</fullName>
    </submittedName>
</protein>
<dbReference type="InterPro" id="IPR014284">
    <property type="entry name" value="RNA_pol_sigma-70_dom"/>
</dbReference>
<evidence type="ECO:0000256" key="4">
    <source>
        <dbReference type="ARBA" id="ARBA00023163"/>
    </source>
</evidence>
<feature type="domain" description="RNA polymerase sigma-70 region 2" evidence="5">
    <location>
        <begin position="16"/>
        <end position="78"/>
    </location>
</feature>
<dbReference type="GO" id="GO:0006352">
    <property type="term" value="P:DNA-templated transcription initiation"/>
    <property type="evidence" value="ECO:0007669"/>
    <property type="project" value="InterPro"/>
</dbReference>
<evidence type="ECO:0000256" key="2">
    <source>
        <dbReference type="ARBA" id="ARBA00023015"/>
    </source>
</evidence>
<evidence type="ECO:0000313" key="8">
    <source>
        <dbReference type="Proteomes" id="UP000190814"/>
    </source>
</evidence>
<dbReference type="PANTHER" id="PTHR43133:SF51">
    <property type="entry name" value="RNA POLYMERASE SIGMA FACTOR"/>
    <property type="match status" value="1"/>
</dbReference>
<dbReference type="InterPro" id="IPR013325">
    <property type="entry name" value="RNA_pol_sigma_r2"/>
</dbReference>
<feature type="domain" description="RNA polymerase sigma factor 70 region 4 type 2" evidence="6">
    <location>
        <begin position="112"/>
        <end position="156"/>
    </location>
</feature>
<comment type="similarity">
    <text evidence="1">Belongs to the sigma-70 factor family. ECF subfamily.</text>
</comment>
<accession>A0A1T4W0G2</accession>
<keyword evidence="2" id="KW-0805">Transcription regulation</keyword>
<dbReference type="SUPFAM" id="SSF88946">
    <property type="entry name" value="Sigma2 domain of RNA polymerase sigma factors"/>
    <property type="match status" value="1"/>
</dbReference>
<sequence length="169" mass="19764">MNSSDRKADVELTINEFGNLIFKTSLLILKNKHDAEDATQDVFYKYIVTDNDFANKEHKKAWLLRVCHNICKNMLRYKKIHTYVAYDEIAECIVGSRDIETKEAEEIIKLTNMSYDYKSVIILHYLEGYSVEETANILEITPAAVKKRLQRAREKLKITYDRFFGEGVK</sequence>
<dbReference type="PANTHER" id="PTHR43133">
    <property type="entry name" value="RNA POLYMERASE ECF-TYPE SIGMA FACTO"/>
    <property type="match status" value="1"/>
</dbReference>
<dbReference type="RefSeq" id="WP_078766931.1">
    <property type="nucleotide sequence ID" value="NZ_FUXZ01000014.1"/>
</dbReference>
<dbReference type="CDD" id="cd06171">
    <property type="entry name" value="Sigma70_r4"/>
    <property type="match status" value="1"/>
</dbReference>
<dbReference type="InterPro" id="IPR007627">
    <property type="entry name" value="RNA_pol_sigma70_r2"/>
</dbReference>
<reference evidence="7 8" key="1">
    <citation type="submission" date="2017-02" db="EMBL/GenBank/DDBJ databases">
        <authorList>
            <person name="Peterson S.W."/>
        </authorList>
    </citation>
    <scope>NUCLEOTIDE SEQUENCE [LARGE SCALE GENOMIC DNA]</scope>
    <source>
        <strain evidence="7 8">ATCC 35992</strain>
    </source>
</reference>
<name>A0A1T4W0G2_9FIRM</name>
<dbReference type="Pfam" id="PF08281">
    <property type="entry name" value="Sigma70_r4_2"/>
    <property type="match status" value="1"/>
</dbReference>
<dbReference type="InterPro" id="IPR013324">
    <property type="entry name" value="RNA_pol_sigma_r3/r4-like"/>
</dbReference>
<keyword evidence="3" id="KW-0731">Sigma factor</keyword>
<dbReference type="GO" id="GO:0003677">
    <property type="term" value="F:DNA binding"/>
    <property type="evidence" value="ECO:0007669"/>
    <property type="project" value="InterPro"/>
</dbReference>
<dbReference type="STRING" id="39495.SAMN02745111_02102"/>
<dbReference type="InterPro" id="IPR039425">
    <property type="entry name" value="RNA_pol_sigma-70-like"/>
</dbReference>
<dbReference type="Gene3D" id="1.10.1740.10">
    <property type="match status" value="1"/>
</dbReference>
<dbReference type="Proteomes" id="UP000190814">
    <property type="component" value="Unassembled WGS sequence"/>
</dbReference>